<dbReference type="PROSITE" id="PS50048">
    <property type="entry name" value="ZN2_CY6_FUNGAL_2"/>
    <property type="match status" value="1"/>
</dbReference>
<dbReference type="InterPro" id="IPR050815">
    <property type="entry name" value="TF_fung"/>
</dbReference>
<evidence type="ECO:0000313" key="9">
    <source>
        <dbReference type="Proteomes" id="UP000076798"/>
    </source>
</evidence>
<sequence>MYSQYDQSAQLPPIQSSNYAHQSSQQASLPPLAPPPAPLPPVQSSSNPVIVAKHSGPDPGPSSSTAQKAPSRVKDASGQVIACKQCRARKIRCDSTRPVCNNCTRRCNTCEYDPVPKRRGPDKRPGTRQRSCKKKPAEVVSPKRRRPSEPAEDTPTRKQSKTDQSLSLRISEPIPPQMHATQSPSLVSPTPMSLYSPATPSHAHQVQMPPSEPGNWPDPRAGKTSRDFHSFQAPTSNQYFNARPDEKNVTGVNDLGRIPIDYSPKSWWESLLTTYSSDRERSFQAIRDDLSFLFNSTSYWLACFNVPIFFQTLEDPVERQNMQPALVLAGLALATLMRSSEIGLGQSGRLQALELRNAAQASLQSSYESGWIDTTLAQAALILALFEASAHPDHTAERAATSLLYLDWIIKRLNLTRLDEHDPETSTFTQTAVPVVPRQSPIPGQANCGCTPSYRLPSGDISTSPIWNCAPDWDPRWSLADVRREESRRLCWSALTLVAAHTADCAAFGRKPLDLELIKPSNYALLFPGEILSRTQPAPLHPPKESVWALYSRSMLLWISCIEQSRAETSDGEKAEFAMQAWMEASVIEDALNFHACHIEQASLFVGRDYIFNTRMTITQEFRRFVPLPDNVSMFSRKKAIDWLKYQIGVANRVKATLNVLTEGQTQILSNRPFYVWWFMGQIAISLSLWSFDNSLTQALELCHAFLKPVDILTALWPCAVQRARYADLRAKLTDACVAAGMTPPLPADFVAPLSTSLFLIFVS</sequence>
<dbReference type="PROSITE" id="PS00463">
    <property type="entry name" value="ZN2_CY6_FUNGAL_1"/>
    <property type="match status" value="1"/>
</dbReference>
<gene>
    <name evidence="8" type="ORF">SISSUDRAFT_50062</name>
</gene>
<dbReference type="InterPro" id="IPR001138">
    <property type="entry name" value="Zn2Cys6_DnaBD"/>
</dbReference>
<proteinExistence type="predicted"/>
<dbReference type="Pfam" id="PF00172">
    <property type="entry name" value="Zn_clus"/>
    <property type="match status" value="1"/>
</dbReference>
<dbReference type="SMART" id="SM00066">
    <property type="entry name" value="GAL4"/>
    <property type="match status" value="1"/>
</dbReference>
<name>A0A166HBL6_9AGAM</name>
<evidence type="ECO:0000256" key="2">
    <source>
        <dbReference type="ARBA" id="ARBA00022723"/>
    </source>
</evidence>
<feature type="compositionally biased region" description="Polar residues" evidence="6">
    <location>
        <begin position="179"/>
        <end position="204"/>
    </location>
</feature>
<evidence type="ECO:0000259" key="7">
    <source>
        <dbReference type="PROSITE" id="PS50048"/>
    </source>
</evidence>
<dbReference type="GO" id="GO:0000981">
    <property type="term" value="F:DNA-binding transcription factor activity, RNA polymerase II-specific"/>
    <property type="evidence" value="ECO:0007669"/>
    <property type="project" value="InterPro"/>
</dbReference>
<comment type="subcellular location">
    <subcellularLocation>
        <location evidence="1">Nucleus</location>
    </subcellularLocation>
</comment>
<dbReference type="SUPFAM" id="SSF57701">
    <property type="entry name" value="Zn2/Cys6 DNA-binding domain"/>
    <property type="match status" value="1"/>
</dbReference>
<protein>
    <recommendedName>
        <fullName evidence="7">Zn(2)-C6 fungal-type domain-containing protein</fullName>
    </recommendedName>
</protein>
<dbReference type="GO" id="GO:0005634">
    <property type="term" value="C:nucleus"/>
    <property type="evidence" value="ECO:0007669"/>
    <property type="project" value="UniProtKB-SubCell"/>
</dbReference>
<feature type="compositionally biased region" description="Pro residues" evidence="6">
    <location>
        <begin position="31"/>
        <end position="41"/>
    </location>
</feature>
<keyword evidence="4" id="KW-0804">Transcription</keyword>
<dbReference type="Proteomes" id="UP000076798">
    <property type="component" value="Unassembled WGS sequence"/>
</dbReference>
<keyword evidence="5" id="KW-0539">Nucleus</keyword>
<reference evidence="8 9" key="1">
    <citation type="journal article" date="2016" name="Mol. Biol. Evol.">
        <title>Comparative Genomics of Early-Diverging Mushroom-Forming Fungi Provides Insights into the Origins of Lignocellulose Decay Capabilities.</title>
        <authorList>
            <person name="Nagy L.G."/>
            <person name="Riley R."/>
            <person name="Tritt A."/>
            <person name="Adam C."/>
            <person name="Daum C."/>
            <person name="Floudas D."/>
            <person name="Sun H."/>
            <person name="Yadav J.S."/>
            <person name="Pangilinan J."/>
            <person name="Larsson K.H."/>
            <person name="Matsuura K."/>
            <person name="Barry K."/>
            <person name="Labutti K."/>
            <person name="Kuo R."/>
            <person name="Ohm R.A."/>
            <person name="Bhattacharya S.S."/>
            <person name="Shirouzu T."/>
            <person name="Yoshinaga Y."/>
            <person name="Martin F.M."/>
            <person name="Grigoriev I.V."/>
            <person name="Hibbett D.S."/>
        </authorList>
    </citation>
    <scope>NUCLEOTIDE SEQUENCE [LARGE SCALE GENOMIC DNA]</scope>
    <source>
        <strain evidence="8 9">HHB10207 ss-3</strain>
    </source>
</reference>
<dbReference type="OrthoDB" id="10261408at2759"/>
<evidence type="ECO:0000313" key="8">
    <source>
        <dbReference type="EMBL" id="KZT42537.1"/>
    </source>
</evidence>
<evidence type="ECO:0000256" key="4">
    <source>
        <dbReference type="ARBA" id="ARBA00023163"/>
    </source>
</evidence>
<evidence type="ECO:0000256" key="5">
    <source>
        <dbReference type="ARBA" id="ARBA00023242"/>
    </source>
</evidence>
<keyword evidence="9" id="KW-1185">Reference proteome</keyword>
<dbReference type="GO" id="GO:0008270">
    <property type="term" value="F:zinc ion binding"/>
    <property type="evidence" value="ECO:0007669"/>
    <property type="project" value="InterPro"/>
</dbReference>
<feature type="region of interest" description="Disordered" evidence="6">
    <location>
        <begin position="111"/>
        <end position="225"/>
    </location>
</feature>
<feature type="domain" description="Zn(2)-C6 fungal-type" evidence="7">
    <location>
        <begin position="82"/>
        <end position="112"/>
    </location>
</feature>
<dbReference type="EMBL" id="KV428013">
    <property type="protein sequence ID" value="KZT42537.1"/>
    <property type="molecule type" value="Genomic_DNA"/>
</dbReference>
<organism evidence="8 9">
    <name type="scientific">Sistotremastrum suecicum HHB10207 ss-3</name>
    <dbReference type="NCBI Taxonomy" id="1314776"/>
    <lineage>
        <taxon>Eukaryota</taxon>
        <taxon>Fungi</taxon>
        <taxon>Dikarya</taxon>
        <taxon>Basidiomycota</taxon>
        <taxon>Agaricomycotina</taxon>
        <taxon>Agaricomycetes</taxon>
        <taxon>Sistotremastrales</taxon>
        <taxon>Sistotremastraceae</taxon>
        <taxon>Sistotremastrum</taxon>
    </lineage>
</organism>
<dbReference type="Gene3D" id="4.10.240.10">
    <property type="entry name" value="Zn(2)-C6 fungal-type DNA-binding domain"/>
    <property type="match status" value="1"/>
</dbReference>
<dbReference type="PANTHER" id="PTHR47338:SF5">
    <property type="entry name" value="ZN(II)2CYS6 TRANSCRIPTION FACTOR (EUROFUNG)"/>
    <property type="match status" value="1"/>
</dbReference>
<dbReference type="CDD" id="cd00067">
    <property type="entry name" value="GAL4"/>
    <property type="match status" value="1"/>
</dbReference>
<keyword evidence="3" id="KW-0805">Transcription regulation</keyword>
<evidence type="ECO:0000256" key="6">
    <source>
        <dbReference type="SAM" id="MobiDB-lite"/>
    </source>
</evidence>
<dbReference type="InterPro" id="IPR036864">
    <property type="entry name" value="Zn2-C6_fun-type_DNA-bd_sf"/>
</dbReference>
<dbReference type="PANTHER" id="PTHR47338">
    <property type="entry name" value="ZN(II)2CYS6 TRANSCRIPTION FACTOR (EUROFUNG)-RELATED"/>
    <property type="match status" value="1"/>
</dbReference>
<evidence type="ECO:0000256" key="1">
    <source>
        <dbReference type="ARBA" id="ARBA00004123"/>
    </source>
</evidence>
<dbReference type="AlphaFoldDB" id="A0A166HBL6"/>
<feature type="region of interest" description="Disordered" evidence="6">
    <location>
        <begin position="1"/>
        <end position="79"/>
    </location>
</feature>
<evidence type="ECO:0000256" key="3">
    <source>
        <dbReference type="ARBA" id="ARBA00023015"/>
    </source>
</evidence>
<feature type="compositionally biased region" description="Polar residues" evidence="6">
    <location>
        <begin position="1"/>
        <end position="21"/>
    </location>
</feature>
<accession>A0A166HBL6</accession>
<dbReference type="STRING" id="1314776.A0A166HBL6"/>
<keyword evidence="2" id="KW-0479">Metal-binding</keyword>
<feature type="compositionally biased region" description="Basic residues" evidence="6">
    <location>
        <begin position="117"/>
        <end position="134"/>
    </location>
</feature>